<protein>
    <submittedName>
        <fullName evidence="2">Uncharacterized protein</fullName>
    </submittedName>
</protein>
<dbReference type="EMBL" id="VLTN01000073">
    <property type="protein sequence ID" value="KAA0147046.1"/>
    <property type="molecule type" value="Genomic_DNA"/>
</dbReference>
<keyword evidence="3" id="KW-1185">Reference proteome</keyword>
<feature type="region of interest" description="Disordered" evidence="1">
    <location>
        <begin position="181"/>
        <end position="205"/>
    </location>
</feature>
<feature type="region of interest" description="Disordered" evidence="1">
    <location>
        <begin position="763"/>
        <end position="785"/>
    </location>
</feature>
<feature type="compositionally biased region" description="Low complexity" evidence="1">
    <location>
        <begin position="667"/>
        <end position="684"/>
    </location>
</feature>
<comment type="caution">
    <text evidence="2">The sequence shown here is derived from an EMBL/GenBank/DDBJ whole genome shotgun (WGS) entry which is preliminary data.</text>
</comment>
<feature type="region of interest" description="Disordered" evidence="1">
    <location>
        <begin position="596"/>
        <end position="634"/>
    </location>
</feature>
<dbReference type="Proteomes" id="UP000323011">
    <property type="component" value="Unassembled WGS sequence"/>
</dbReference>
<feature type="region of interest" description="Disordered" evidence="1">
    <location>
        <begin position="1143"/>
        <end position="1168"/>
    </location>
</feature>
<evidence type="ECO:0000313" key="3">
    <source>
        <dbReference type="Proteomes" id="UP000323011"/>
    </source>
</evidence>
<proteinExistence type="predicted"/>
<accession>A0A5A8C1Z7</accession>
<reference evidence="2 3" key="1">
    <citation type="submission" date="2019-07" db="EMBL/GenBank/DDBJ databases">
        <title>Genomes of Cafeteria roenbergensis.</title>
        <authorList>
            <person name="Fischer M.G."/>
            <person name="Hackl T."/>
            <person name="Roman M."/>
        </authorList>
    </citation>
    <scope>NUCLEOTIDE SEQUENCE [LARGE SCALE GENOMIC DNA]</scope>
    <source>
        <strain evidence="2 3">BVI</strain>
    </source>
</reference>
<feature type="region of interest" description="Disordered" evidence="1">
    <location>
        <begin position="459"/>
        <end position="491"/>
    </location>
</feature>
<gene>
    <name evidence="2" type="ORF">FNF29_07673</name>
</gene>
<sequence length="1302" mass="132167">MQLLKREQDALKSSLSAISADPRGLEAGAVPAPGLRGQRADHQARLDKALAATAEDMAQAIVACRQAVRSAALPADTRTRAVSAAAQAMSLPGAAADLSGPQANNLLWAATVVRNHEGSAVIAKVALDRLRALLADGEVPPAAAASVALTAAALDVGRGHPATEFLTDIIDTFAPPVPLTSIGQPVHPSSSSSSSSSSVADGLAADGAPGSHLGAPIAALPPQERIAVLMTTLSAVTKAGFASERLAASAAAELILSWRSLDLRRLPGALRAIVENLGAGRSRGLLYQAEPGSAAFSAGVTASAPTAREMERALLGALSAESAGVSSSGGIGSAGGLRSVVKRSAGSSGRGQATLLPRPLARLAVPPVDGAPLEGAVQLGEAYAEARLSPPSVLAPLLAALRASTVPGLRRPVGADQVARILEALAVTGVRAALIAPLDSQGIAGAAAAAARAADAEASRGSASAGRGGKQRGEHGAGSRGGGRGGSPHRREDAFSIRVTEALPVTDEASAVSVLASAVSTMADKIRSKLETRALRREQTRRFQVSGHAGSSLVTKAVFEAAPKYEAVWRMADAVAALPAEQLSAFAEGDSSALAFPQPGAAAEPADVPSRRAGRGKQQRLPRKGSLGTKSGEVNPVALDHADALIAASAACSLATLEETVVAATGAADGSSSAADSDSGLSGEPARTSVAAAPAMRLALTTIHNAHRSLAADQGARCTTLPRLKMAALAVARHDPEAYGSMSPRDAEDDVSAVAVGGVAAAPSSERGAAATADGSAPPSEADLAPLSMADSATPAEALAVARALLRGDWNALGIRSAHHGGAGLDGDTTGWVTQRFWLESCWAEVDVFAPWRSPVRPATLAVPRTHPTRLFSGVQGSSDAAGIPLPAIAPLVQLLSTSTVFFARNKPFSPPDARDLSALAAGMSAEAAFASRPEARDPTALDRLLGEWASGESVPGAVAHLQLPRADGTTSPIAWEGVADALVDAHPLARSVGAWSTRQAVGAAELLRNSGAARLAMMEAMSIWERRARAQGAGSTLPGVPAALRLGWELRRVSAWAAPSPGVRLPITVDLLHTATGSTVRVTVDVLAAEEEQAVWPPGARAPSHDVAPGLPPALSKLLVPRSRLGPWAASVHDILEAAVEERSPRPPLWQGGKGRSGSQTRPARPIRGAATVPDSVGVVWLREAEWNRIRNSSEPADPVLAATDSSAMEMLMEGGAGSVLEDAKEADSVARFGWDGSRLTAAVPGSAVSGRAVIGRIGPVTPLGRNRIADVLAAVVDSAVLSAEAQLGIGASSAADTERC</sequence>
<feature type="compositionally biased region" description="Low complexity" evidence="1">
    <location>
        <begin position="189"/>
        <end position="198"/>
    </location>
</feature>
<feature type="compositionally biased region" description="Basic residues" evidence="1">
    <location>
        <begin position="612"/>
        <end position="623"/>
    </location>
</feature>
<feature type="compositionally biased region" description="Low complexity" evidence="1">
    <location>
        <begin position="763"/>
        <end position="773"/>
    </location>
</feature>
<evidence type="ECO:0000256" key="1">
    <source>
        <dbReference type="SAM" id="MobiDB-lite"/>
    </source>
</evidence>
<name>A0A5A8C1Z7_CAFRO</name>
<organism evidence="2 3">
    <name type="scientific">Cafeteria roenbergensis</name>
    <name type="common">Marine flagellate</name>
    <dbReference type="NCBI Taxonomy" id="33653"/>
    <lineage>
        <taxon>Eukaryota</taxon>
        <taxon>Sar</taxon>
        <taxon>Stramenopiles</taxon>
        <taxon>Bigyra</taxon>
        <taxon>Opalozoa</taxon>
        <taxon>Bicosoecida</taxon>
        <taxon>Cafeteriaceae</taxon>
        <taxon>Cafeteria</taxon>
    </lineage>
</organism>
<evidence type="ECO:0000313" key="2">
    <source>
        <dbReference type="EMBL" id="KAA0147046.1"/>
    </source>
</evidence>
<feature type="region of interest" description="Disordered" evidence="1">
    <location>
        <begin position="667"/>
        <end position="688"/>
    </location>
</feature>